<keyword evidence="3" id="KW-1185">Reference proteome</keyword>
<evidence type="ECO:0000313" key="2">
    <source>
        <dbReference type="EMBL" id="KAJ8937160.1"/>
    </source>
</evidence>
<feature type="region of interest" description="Disordered" evidence="1">
    <location>
        <begin position="22"/>
        <end position="70"/>
    </location>
</feature>
<feature type="compositionally biased region" description="Polar residues" evidence="1">
    <location>
        <begin position="46"/>
        <end position="59"/>
    </location>
</feature>
<dbReference type="Proteomes" id="UP001162162">
    <property type="component" value="Unassembled WGS sequence"/>
</dbReference>
<accession>A0AAV8XF38</accession>
<sequence length="70" mass="7633">MSVGQSGDPSINVLLQAGQNLARRMESEDPNFVESLRRTFGPQNPPSENSEAGSNSKQPDSTKDPENKME</sequence>
<comment type="caution">
    <text evidence="2">The sequence shown here is derived from an EMBL/GenBank/DDBJ whole genome shotgun (WGS) entry which is preliminary data.</text>
</comment>
<dbReference type="EMBL" id="JAPWTK010000675">
    <property type="protein sequence ID" value="KAJ8937160.1"/>
    <property type="molecule type" value="Genomic_DNA"/>
</dbReference>
<dbReference type="AlphaFoldDB" id="A0AAV8XF38"/>
<reference evidence="2" key="1">
    <citation type="journal article" date="2023" name="Insect Mol. Biol.">
        <title>Genome sequencing provides insights into the evolution of gene families encoding plant cell wall-degrading enzymes in longhorned beetles.</title>
        <authorList>
            <person name="Shin N.R."/>
            <person name="Okamura Y."/>
            <person name="Kirsch R."/>
            <person name="Pauchet Y."/>
        </authorList>
    </citation>
    <scope>NUCLEOTIDE SEQUENCE</scope>
    <source>
        <strain evidence="2">AMC_N1</strain>
    </source>
</reference>
<organism evidence="2 3">
    <name type="scientific">Aromia moschata</name>
    <dbReference type="NCBI Taxonomy" id="1265417"/>
    <lineage>
        <taxon>Eukaryota</taxon>
        <taxon>Metazoa</taxon>
        <taxon>Ecdysozoa</taxon>
        <taxon>Arthropoda</taxon>
        <taxon>Hexapoda</taxon>
        <taxon>Insecta</taxon>
        <taxon>Pterygota</taxon>
        <taxon>Neoptera</taxon>
        <taxon>Endopterygota</taxon>
        <taxon>Coleoptera</taxon>
        <taxon>Polyphaga</taxon>
        <taxon>Cucujiformia</taxon>
        <taxon>Chrysomeloidea</taxon>
        <taxon>Cerambycidae</taxon>
        <taxon>Cerambycinae</taxon>
        <taxon>Callichromatini</taxon>
        <taxon>Aromia</taxon>
    </lineage>
</organism>
<feature type="compositionally biased region" description="Basic and acidic residues" evidence="1">
    <location>
        <begin position="60"/>
        <end position="70"/>
    </location>
</feature>
<name>A0AAV8XF38_9CUCU</name>
<gene>
    <name evidence="2" type="ORF">NQ318_009361</name>
</gene>
<proteinExistence type="predicted"/>
<evidence type="ECO:0000256" key="1">
    <source>
        <dbReference type="SAM" id="MobiDB-lite"/>
    </source>
</evidence>
<protein>
    <submittedName>
        <fullName evidence="2">Uncharacterized protein</fullName>
    </submittedName>
</protein>
<evidence type="ECO:0000313" key="3">
    <source>
        <dbReference type="Proteomes" id="UP001162162"/>
    </source>
</evidence>